<sequence>MKLVKSKIVCINTVKFDEFWGMMVVDLAEPKQFTTQTKSFSAKYSGGRIMVTTNDSLWPIDRSTMKQIWTKALSIHEKMRFIHTNYSHENIRTSSYIISLMKHYVADESTME</sequence>
<evidence type="ECO:0000313" key="2">
    <source>
        <dbReference type="Proteomes" id="UP000230607"/>
    </source>
</evidence>
<name>A0A2H1FC97_9ARCH</name>
<dbReference type="AlphaFoldDB" id="A0A2H1FC97"/>
<organism evidence="1 2">
    <name type="scientific">Candidatus Nitrosotalea okcheonensis</name>
    <dbReference type="NCBI Taxonomy" id="1903276"/>
    <lineage>
        <taxon>Archaea</taxon>
        <taxon>Nitrososphaerota</taxon>
        <taxon>Nitrososphaeria</taxon>
        <taxon>Nitrosotaleales</taxon>
        <taxon>Nitrosotaleaceae</taxon>
        <taxon>Nitrosotalea</taxon>
    </lineage>
</organism>
<accession>A0A2H1FC97</accession>
<gene>
    <name evidence="1" type="ORF">NCS_10197</name>
</gene>
<reference evidence="2" key="1">
    <citation type="submission" date="2017-03" db="EMBL/GenBank/DDBJ databases">
        <authorList>
            <person name="Herbold C."/>
        </authorList>
    </citation>
    <scope>NUCLEOTIDE SEQUENCE [LARGE SCALE GENOMIC DNA]</scope>
</reference>
<dbReference type="Proteomes" id="UP000230607">
    <property type="component" value="Chromosome 1"/>
</dbReference>
<evidence type="ECO:0000313" key="1">
    <source>
        <dbReference type="EMBL" id="SMH70390.1"/>
    </source>
</evidence>
<dbReference type="EMBL" id="LT841358">
    <property type="protein sequence ID" value="SMH70390.1"/>
    <property type="molecule type" value="Genomic_DNA"/>
</dbReference>
<protein>
    <submittedName>
        <fullName evidence="1">Uncharacterized protein</fullName>
    </submittedName>
</protein>
<proteinExistence type="predicted"/>
<keyword evidence="2" id="KW-1185">Reference proteome</keyword>